<dbReference type="EMBL" id="CAADFA010000602">
    <property type="protein sequence ID" value="VFJ71564.1"/>
    <property type="molecule type" value="Genomic_DNA"/>
</dbReference>
<reference evidence="2" key="1">
    <citation type="submission" date="2019-02" db="EMBL/GenBank/DDBJ databases">
        <authorList>
            <person name="Gruber-Vodicka R. H."/>
            <person name="Seah K. B. B."/>
        </authorList>
    </citation>
    <scope>NUCLEOTIDE SEQUENCE</scope>
    <source>
        <strain evidence="2">BECK_BZ164</strain>
        <strain evidence="1">BECK_BZ165</strain>
    </source>
</reference>
<name>A0A450WQI0_9GAMM</name>
<dbReference type="EMBL" id="CAADFL010000611">
    <property type="protein sequence ID" value="VFK19316.1"/>
    <property type="molecule type" value="Genomic_DNA"/>
</dbReference>
<evidence type="ECO:0000313" key="1">
    <source>
        <dbReference type="EMBL" id="VFJ71564.1"/>
    </source>
</evidence>
<organism evidence="2">
    <name type="scientific">Candidatus Kentrum sp. FM</name>
    <dbReference type="NCBI Taxonomy" id="2126340"/>
    <lineage>
        <taxon>Bacteria</taxon>
        <taxon>Pseudomonadati</taxon>
        <taxon>Pseudomonadota</taxon>
        <taxon>Gammaproteobacteria</taxon>
        <taxon>Candidatus Kentrum</taxon>
    </lineage>
</organism>
<protein>
    <submittedName>
        <fullName evidence="2">Uncharacterized protein</fullName>
    </submittedName>
</protein>
<gene>
    <name evidence="2" type="ORF">BECKFM1743B_GA0114221_106111</name>
    <name evidence="1" type="ORF">BECKFM1743C_GA0114222_106021</name>
</gene>
<evidence type="ECO:0000313" key="2">
    <source>
        <dbReference type="EMBL" id="VFK19316.1"/>
    </source>
</evidence>
<sequence length="85" mass="9608">MPDRAGQDYPVPTGRILHLGEEGNVHAILSTKGTEREEKFFNYRGHSAAESQPMENVKLRNLPLLSASVRLCGYQFFVWCLGKED</sequence>
<accession>A0A450WQI0</accession>
<proteinExistence type="predicted"/>
<dbReference type="AlphaFoldDB" id="A0A450WQI0"/>